<comment type="subcellular location">
    <subcellularLocation>
        <location evidence="6">Cytoplasm</location>
    </subcellularLocation>
</comment>
<keyword evidence="5 6" id="KW-0269">Exonuclease</keyword>
<evidence type="ECO:0000256" key="2">
    <source>
        <dbReference type="ARBA" id="ARBA00022490"/>
    </source>
</evidence>
<dbReference type="GO" id="GO:0006308">
    <property type="term" value="P:DNA catabolic process"/>
    <property type="evidence" value="ECO:0007669"/>
    <property type="project" value="UniProtKB-UniRule"/>
</dbReference>
<comment type="function">
    <text evidence="6">Bidirectionally degrades single-stranded DNA into large acid-insoluble oligonucleotides, which are then degraded further into small acid-soluble oligonucleotides.</text>
</comment>
<dbReference type="PANTHER" id="PTHR34137:SF1">
    <property type="entry name" value="EXODEOXYRIBONUCLEASE 7 SMALL SUBUNIT"/>
    <property type="match status" value="1"/>
</dbReference>
<dbReference type="InterPro" id="IPR037004">
    <property type="entry name" value="Exonuc_VII_ssu_sf"/>
</dbReference>
<comment type="subunit">
    <text evidence="6">Heterooligomer composed of large and small subunits.</text>
</comment>
<dbReference type="EMBL" id="CP053716">
    <property type="protein sequence ID" value="QKF06938.1"/>
    <property type="molecule type" value="Genomic_DNA"/>
</dbReference>
<dbReference type="NCBIfam" id="TIGR01280">
    <property type="entry name" value="xseB"/>
    <property type="match status" value="1"/>
</dbReference>
<keyword evidence="2 6" id="KW-0963">Cytoplasm</keyword>
<dbReference type="GO" id="GO:0008855">
    <property type="term" value="F:exodeoxyribonuclease VII activity"/>
    <property type="evidence" value="ECO:0007669"/>
    <property type="project" value="UniProtKB-UniRule"/>
</dbReference>
<dbReference type="AlphaFoldDB" id="A0A6M8J5I2"/>
<proteinExistence type="inferred from homology"/>
<dbReference type="GO" id="GO:0009318">
    <property type="term" value="C:exodeoxyribonuclease VII complex"/>
    <property type="evidence" value="ECO:0007669"/>
    <property type="project" value="UniProtKB-UniRule"/>
</dbReference>
<dbReference type="Gene3D" id="1.10.287.1040">
    <property type="entry name" value="Exonuclease VII, small subunit"/>
    <property type="match status" value="1"/>
</dbReference>
<reference evidence="8" key="1">
    <citation type="submission" date="2020-05" db="EMBL/GenBank/DDBJ databases">
        <title>Novel species in genus Nocardioides.</title>
        <authorList>
            <person name="Zhang G."/>
        </authorList>
    </citation>
    <scope>NUCLEOTIDE SEQUENCE [LARGE SCALE GENOMIC DNA]</scope>
    <source>
        <strain evidence="8">zg-1050</strain>
    </source>
</reference>
<evidence type="ECO:0000313" key="8">
    <source>
        <dbReference type="Proteomes" id="UP000503297"/>
    </source>
</evidence>
<evidence type="ECO:0000256" key="3">
    <source>
        <dbReference type="ARBA" id="ARBA00022722"/>
    </source>
</evidence>
<protein>
    <recommendedName>
        <fullName evidence="6">Exodeoxyribonuclease 7 small subunit</fullName>
        <ecNumber evidence="6">3.1.11.6</ecNumber>
    </recommendedName>
    <alternativeName>
        <fullName evidence="6">Exodeoxyribonuclease VII small subunit</fullName>
        <shortName evidence="6">Exonuclease VII small subunit</shortName>
    </alternativeName>
</protein>
<dbReference type="InterPro" id="IPR003761">
    <property type="entry name" value="Exonuc_VII_S"/>
</dbReference>
<keyword evidence="4 6" id="KW-0378">Hydrolase</keyword>
<evidence type="ECO:0000256" key="6">
    <source>
        <dbReference type="HAMAP-Rule" id="MF_00337"/>
    </source>
</evidence>
<dbReference type="KEGG" id="bwa:HLV38_01455"/>
<dbReference type="GO" id="GO:0005829">
    <property type="term" value="C:cytosol"/>
    <property type="evidence" value="ECO:0007669"/>
    <property type="project" value="TreeGrafter"/>
</dbReference>
<comment type="catalytic activity">
    <reaction evidence="6">
        <text>Exonucleolytic cleavage in either 5'- to 3'- or 3'- to 5'-direction to yield nucleoside 5'-phosphates.</text>
        <dbReference type="EC" id="3.1.11.6"/>
    </reaction>
</comment>
<evidence type="ECO:0000256" key="5">
    <source>
        <dbReference type="ARBA" id="ARBA00022839"/>
    </source>
</evidence>
<evidence type="ECO:0000313" key="7">
    <source>
        <dbReference type="EMBL" id="QKF06938.1"/>
    </source>
</evidence>
<gene>
    <name evidence="6 7" type="primary">xseB</name>
    <name evidence="7" type="ORF">HLV38_01455</name>
</gene>
<sequence>MAEDLRPIEELSFREAMAELDGIVGLLESNTLELEDSLVSYERGVALLRALKGRLGEAQQRVDVLMGELSGEVGDQERDTTLS</sequence>
<name>A0A6M8J5I2_9ACTN</name>
<dbReference type="HAMAP" id="MF_00337">
    <property type="entry name" value="Exonuc_7_S"/>
    <property type="match status" value="1"/>
</dbReference>
<comment type="similarity">
    <text evidence="1 6">Belongs to the XseB family.</text>
</comment>
<keyword evidence="3 6" id="KW-0540">Nuclease</keyword>
<keyword evidence="8" id="KW-1185">Reference proteome</keyword>
<dbReference type="EC" id="3.1.11.6" evidence="6"/>
<evidence type="ECO:0000256" key="1">
    <source>
        <dbReference type="ARBA" id="ARBA00009998"/>
    </source>
</evidence>
<dbReference type="SUPFAM" id="SSF116842">
    <property type="entry name" value="XseB-like"/>
    <property type="match status" value="1"/>
</dbReference>
<dbReference type="Pfam" id="PF02609">
    <property type="entry name" value="Exonuc_VII_S"/>
    <property type="match status" value="1"/>
</dbReference>
<accession>A0A6M8J5I2</accession>
<dbReference type="RefSeq" id="WP_173163649.1">
    <property type="nucleotide sequence ID" value="NZ_CP053716.1"/>
</dbReference>
<dbReference type="PANTHER" id="PTHR34137">
    <property type="entry name" value="EXODEOXYRIBONUCLEASE 7 SMALL SUBUNIT"/>
    <property type="match status" value="1"/>
</dbReference>
<evidence type="ECO:0000256" key="4">
    <source>
        <dbReference type="ARBA" id="ARBA00022801"/>
    </source>
</evidence>
<organism evidence="7 8">
    <name type="scientific">Berryella wangjianweii</name>
    <dbReference type="NCBI Taxonomy" id="2734634"/>
    <lineage>
        <taxon>Bacteria</taxon>
        <taxon>Bacillati</taxon>
        <taxon>Actinomycetota</taxon>
        <taxon>Coriobacteriia</taxon>
        <taxon>Eggerthellales</taxon>
        <taxon>Eggerthellaceae</taxon>
        <taxon>Berryella</taxon>
    </lineage>
</organism>
<dbReference type="Proteomes" id="UP000503297">
    <property type="component" value="Chromosome"/>
</dbReference>